<organism evidence="3 4">
    <name type="scientific">Kyrpidia spormannii</name>
    <dbReference type="NCBI Taxonomy" id="2055160"/>
    <lineage>
        <taxon>Bacteria</taxon>
        <taxon>Bacillati</taxon>
        <taxon>Bacillota</taxon>
        <taxon>Bacilli</taxon>
        <taxon>Bacillales</taxon>
        <taxon>Alicyclobacillaceae</taxon>
        <taxon>Kyrpidia</taxon>
    </lineage>
</organism>
<dbReference type="Proteomes" id="UP000502196">
    <property type="component" value="Chromosome"/>
</dbReference>
<accession>A0A6F9DYC3</accession>
<gene>
    <name evidence="3" type="ORF">COOX1_0398</name>
</gene>
<sequence length="238" mass="27416">MDDASPDDTRVILERLTHIYGSDWLKIICHTQNRGAGAARNTGWDAATQPYIAFLDSDDSWNPRKIEIQLGYMLKHRDLDFSAHRYRIELGEGNGQIMVASKPSTRPICASLLLIRNFIATPTVMVRKDIQLRFPERRFSEDYLLWLEMSLGSFKGMFIEYELTSLHKAPYGSKGLSAELWQMELGELQTYFQLHREGYISGIILASLVPFSLIKYVRRVVRTVLVGRHCCEIIQEEK</sequence>
<keyword evidence="3" id="KW-0808">Transferase</keyword>
<reference evidence="3 4" key="1">
    <citation type="submission" date="2020-04" db="EMBL/GenBank/DDBJ databases">
        <authorList>
            <person name="Hogendoorn C."/>
        </authorList>
    </citation>
    <scope>NUCLEOTIDE SEQUENCE [LARGE SCALE GENOMIC DNA]</scope>
    <source>
        <strain evidence="3">COOX1</strain>
    </source>
</reference>
<dbReference type="SUPFAM" id="SSF53448">
    <property type="entry name" value="Nucleotide-diphospho-sugar transferases"/>
    <property type="match status" value="1"/>
</dbReference>
<feature type="domain" description="Glycosyltransferase 2-like" evidence="2">
    <location>
        <begin position="1"/>
        <end position="96"/>
    </location>
</feature>
<dbReference type="EMBL" id="LR792683">
    <property type="protein sequence ID" value="CAB3390418.1"/>
    <property type="molecule type" value="Genomic_DNA"/>
</dbReference>
<dbReference type="InterPro" id="IPR029044">
    <property type="entry name" value="Nucleotide-diphossugar_trans"/>
</dbReference>
<evidence type="ECO:0000313" key="4">
    <source>
        <dbReference type="Proteomes" id="UP000502196"/>
    </source>
</evidence>
<dbReference type="PANTHER" id="PTHR22916:SF3">
    <property type="entry name" value="UDP-GLCNAC:BETAGAL BETA-1,3-N-ACETYLGLUCOSAMINYLTRANSFERASE-LIKE PROTEIN 1"/>
    <property type="match status" value="1"/>
</dbReference>
<proteinExistence type="inferred from homology"/>
<protein>
    <submittedName>
        <fullName evidence="3">Glycosyltransferase involved in cell wall bisynthesis</fullName>
    </submittedName>
</protein>
<evidence type="ECO:0000256" key="1">
    <source>
        <dbReference type="ARBA" id="ARBA00006739"/>
    </source>
</evidence>
<name>A0A6F9DYC3_9BACL</name>
<dbReference type="Gene3D" id="3.90.550.10">
    <property type="entry name" value="Spore Coat Polysaccharide Biosynthesis Protein SpsA, Chain A"/>
    <property type="match status" value="1"/>
</dbReference>
<dbReference type="Pfam" id="PF00535">
    <property type="entry name" value="Glycos_transf_2"/>
    <property type="match status" value="1"/>
</dbReference>
<evidence type="ECO:0000313" key="3">
    <source>
        <dbReference type="EMBL" id="CAB3390418.1"/>
    </source>
</evidence>
<dbReference type="AlphaFoldDB" id="A0A6F9DYC3"/>
<comment type="similarity">
    <text evidence="1">Belongs to the glycosyltransferase 2 family.</text>
</comment>
<dbReference type="InterPro" id="IPR001173">
    <property type="entry name" value="Glyco_trans_2-like"/>
</dbReference>
<dbReference type="GO" id="GO:0016758">
    <property type="term" value="F:hexosyltransferase activity"/>
    <property type="evidence" value="ECO:0007669"/>
    <property type="project" value="UniProtKB-ARBA"/>
</dbReference>
<dbReference type="PANTHER" id="PTHR22916">
    <property type="entry name" value="GLYCOSYLTRANSFERASE"/>
    <property type="match status" value="1"/>
</dbReference>
<evidence type="ECO:0000259" key="2">
    <source>
        <dbReference type="Pfam" id="PF00535"/>
    </source>
</evidence>